<organism evidence="2 3">
    <name type="scientific">Miscanthus lutarioriparius</name>
    <dbReference type="NCBI Taxonomy" id="422564"/>
    <lineage>
        <taxon>Eukaryota</taxon>
        <taxon>Viridiplantae</taxon>
        <taxon>Streptophyta</taxon>
        <taxon>Embryophyta</taxon>
        <taxon>Tracheophyta</taxon>
        <taxon>Spermatophyta</taxon>
        <taxon>Magnoliopsida</taxon>
        <taxon>Liliopsida</taxon>
        <taxon>Poales</taxon>
        <taxon>Poaceae</taxon>
        <taxon>PACMAD clade</taxon>
        <taxon>Panicoideae</taxon>
        <taxon>Andropogonodae</taxon>
        <taxon>Andropogoneae</taxon>
        <taxon>Saccharinae</taxon>
        <taxon>Miscanthus</taxon>
    </lineage>
</organism>
<dbReference type="AlphaFoldDB" id="A0A811P144"/>
<evidence type="ECO:0000256" key="1">
    <source>
        <dbReference type="SAM" id="MobiDB-lite"/>
    </source>
</evidence>
<dbReference type="EMBL" id="CAJGYO010000006">
    <property type="protein sequence ID" value="CAD6235498.1"/>
    <property type="molecule type" value="Genomic_DNA"/>
</dbReference>
<evidence type="ECO:0000313" key="2">
    <source>
        <dbReference type="EMBL" id="CAD6235498.1"/>
    </source>
</evidence>
<dbReference type="Proteomes" id="UP000604825">
    <property type="component" value="Unassembled WGS sequence"/>
</dbReference>
<protein>
    <submittedName>
        <fullName evidence="2">Uncharacterized protein</fullName>
    </submittedName>
</protein>
<sequence>MAVGRETSSATLALRAPPREFRTPWPHDRVLPEQHERSGIPQLSSHGMWGSWGKGLTGGHSRWRLVGKDYVIDTDSVTFSQPSLPAATSLVKPNGTYPRSQYATVREPDDNSLGREMQLEYEFIGRFPENGSHVLSNSYPFNSSKSIQSIC</sequence>
<comment type="caution">
    <text evidence="2">The sequence shown here is derived from an EMBL/GenBank/DDBJ whole genome shotgun (WGS) entry which is preliminary data.</text>
</comment>
<evidence type="ECO:0000313" key="3">
    <source>
        <dbReference type="Proteomes" id="UP000604825"/>
    </source>
</evidence>
<reference evidence="2" key="1">
    <citation type="submission" date="2020-10" db="EMBL/GenBank/DDBJ databases">
        <authorList>
            <person name="Han B."/>
            <person name="Lu T."/>
            <person name="Zhao Q."/>
            <person name="Huang X."/>
            <person name="Zhao Y."/>
        </authorList>
    </citation>
    <scope>NUCLEOTIDE SEQUENCE</scope>
</reference>
<proteinExistence type="predicted"/>
<gene>
    <name evidence="2" type="ORF">NCGR_LOCUS23694</name>
</gene>
<feature type="compositionally biased region" description="Basic and acidic residues" evidence="1">
    <location>
        <begin position="17"/>
        <end position="26"/>
    </location>
</feature>
<feature type="compositionally biased region" description="Polar residues" evidence="1">
    <location>
        <begin position="1"/>
        <end position="11"/>
    </location>
</feature>
<name>A0A811P144_9POAL</name>
<feature type="region of interest" description="Disordered" evidence="1">
    <location>
        <begin position="1"/>
        <end position="26"/>
    </location>
</feature>
<accession>A0A811P144</accession>
<keyword evidence="3" id="KW-1185">Reference proteome</keyword>